<keyword evidence="2" id="KW-1185">Reference proteome</keyword>
<gene>
    <name evidence="1" type="ORF">NM208_g5051</name>
</gene>
<dbReference type="Proteomes" id="UP001148629">
    <property type="component" value="Unassembled WGS sequence"/>
</dbReference>
<name>A0ACC1SIH1_9HYPO</name>
<sequence>MLLFQPIALCSIVIALLLVFVVKIAYRAFKNPLRHVPGPWYSAYTHCVLKLKTMTGRRMFYVHSLHIQYGPVVRISPWQVAVEDLKGFSAIHRIGSGFIKSKWYEELMTGAVGGTPFFAMPNPKDHAARRKLFARPFSMAFLRENCEDIIRAKVEKAVGRIHEEASRGNSDVLKWWMLMASDVIGTLSFGESFELLEAGKKNQYVEVLEAAALSTTLQHELPLLYHICRFIPVKTIQLLLNSGHKLIAFGRQAVTKLHRHNHEKTLFANMVAHNESTGKSQAVLSDEDIRIEASDFILAGADTTSNTLTYIMWSILQHPDLHTRLVEELKSLGEQFNDAALEGLPLLNAVIQESLRLYGAVPGNLPRVVPATGITISDHFIPAGFEVETQAYSMHRNPDIWPDPFRFDETRWLDPALLTPEQKASFCPFGVGTRVCIGIHLAKMELRLGTALLLKRCPGLKLAEIMNDSMMEMYNFFLAGPVGKRCDVTLL</sequence>
<comment type="caution">
    <text evidence="1">The sequence shown here is derived from an EMBL/GenBank/DDBJ whole genome shotgun (WGS) entry which is preliminary data.</text>
</comment>
<evidence type="ECO:0000313" key="1">
    <source>
        <dbReference type="EMBL" id="KAJ3540476.1"/>
    </source>
</evidence>
<reference evidence="1" key="1">
    <citation type="submission" date="2022-08" db="EMBL/GenBank/DDBJ databases">
        <title>Genome Sequence of Fusarium decemcellulare.</title>
        <authorList>
            <person name="Buettner E."/>
        </authorList>
    </citation>
    <scope>NUCLEOTIDE SEQUENCE</scope>
    <source>
        <strain evidence="1">Babe19</strain>
    </source>
</reference>
<proteinExistence type="predicted"/>
<evidence type="ECO:0000313" key="2">
    <source>
        <dbReference type="Proteomes" id="UP001148629"/>
    </source>
</evidence>
<accession>A0ACC1SIH1</accession>
<protein>
    <submittedName>
        <fullName evidence="1">Uncharacterized protein</fullName>
    </submittedName>
</protein>
<dbReference type="EMBL" id="JANRMS010000406">
    <property type="protein sequence ID" value="KAJ3540476.1"/>
    <property type="molecule type" value="Genomic_DNA"/>
</dbReference>
<organism evidence="1 2">
    <name type="scientific">Fusarium decemcellulare</name>
    <dbReference type="NCBI Taxonomy" id="57161"/>
    <lineage>
        <taxon>Eukaryota</taxon>
        <taxon>Fungi</taxon>
        <taxon>Dikarya</taxon>
        <taxon>Ascomycota</taxon>
        <taxon>Pezizomycotina</taxon>
        <taxon>Sordariomycetes</taxon>
        <taxon>Hypocreomycetidae</taxon>
        <taxon>Hypocreales</taxon>
        <taxon>Nectriaceae</taxon>
        <taxon>Fusarium</taxon>
        <taxon>Fusarium decemcellulare species complex</taxon>
    </lineage>
</organism>